<feature type="transmembrane region" description="Helical" evidence="1">
    <location>
        <begin position="128"/>
        <end position="148"/>
    </location>
</feature>
<dbReference type="EMBL" id="JAVRHV010000002">
    <property type="protein sequence ID" value="MDT0552956.1"/>
    <property type="molecule type" value="Genomic_DNA"/>
</dbReference>
<keyword evidence="1" id="KW-0472">Membrane</keyword>
<comment type="caution">
    <text evidence="2">The sequence shown here is derived from an EMBL/GenBank/DDBJ whole genome shotgun (WGS) entry which is preliminary data.</text>
</comment>
<dbReference type="Proteomes" id="UP001252186">
    <property type="component" value="Unassembled WGS sequence"/>
</dbReference>
<feature type="transmembrane region" description="Helical" evidence="1">
    <location>
        <begin position="257"/>
        <end position="280"/>
    </location>
</feature>
<dbReference type="RefSeq" id="WP_311592918.1">
    <property type="nucleotide sequence ID" value="NZ_JAVRHV010000002.1"/>
</dbReference>
<feature type="transmembrane region" description="Helical" evidence="1">
    <location>
        <begin position="365"/>
        <end position="388"/>
    </location>
</feature>
<gene>
    <name evidence="2" type="ORF">RM519_06840</name>
</gene>
<feature type="transmembrane region" description="Helical" evidence="1">
    <location>
        <begin position="177"/>
        <end position="197"/>
    </location>
</feature>
<name>A0ABU2Y574_9FLAO</name>
<keyword evidence="3" id="KW-1185">Reference proteome</keyword>
<feature type="transmembrane region" description="Helical" evidence="1">
    <location>
        <begin position="340"/>
        <end position="358"/>
    </location>
</feature>
<feature type="transmembrane region" description="Helical" evidence="1">
    <location>
        <begin position="400"/>
        <end position="423"/>
    </location>
</feature>
<feature type="transmembrane region" description="Helical" evidence="1">
    <location>
        <begin position="300"/>
        <end position="320"/>
    </location>
</feature>
<proteinExistence type="predicted"/>
<feature type="transmembrane region" description="Helical" evidence="1">
    <location>
        <begin position="86"/>
        <end position="107"/>
    </location>
</feature>
<sequence>MYQFSSKLKTAAFALMIIGALGIGWGFLSAPSTVEEAKEIVAHSNDGHHGGVGSADAHADSHADEHHDASHDVHTLHQLQNRPWSAVYVGIFFFMMIALGVLAFYAIQHVAQAGWSIVLFRVMEGITAYLPIGAVILFAFLVLSSLHMNHVFAWMDPALVDPDSPTFDHLLYDKKGYLNVPFFLIRSAIYIAGWVWYRHYTKKQSLKLDAAAEGDLTHYKKTFRASAIFLVFFLVSESMMSWDWLMSIDHHWFSTLYGWYVFAGMFVCGITTIAMITIYLKSKGLLEYVNDSHIHDLAKFMFGFSVFWTYLWFSQFMLIWYADIPEEVTYYVQRFEEVKVPFLTMVAMNFAFPVLLLMNSDYKRLPWFVVMGGIVILLGHYIDVYLLITPGSVGAQWKFLSVEVIGSMLFFLGLFIFVVFTALSKSPLKVKGNPFMKESENYHY</sequence>
<dbReference type="PANTHER" id="PTHR43044:SF1">
    <property type="entry name" value="QUINOL:CYTOCHROME C OXIDOREDUCTASE QUINONE-BINDING SUBUNIT 2"/>
    <property type="match status" value="1"/>
</dbReference>
<protein>
    <submittedName>
        <fullName evidence="2">Quinol:cytochrome C oxidoreductase</fullName>
    </submittedName>
</protein>
<evidence type="ECO:0000256" key="1">
    <source>
        <dbReference type="SAM" id="Phobius"/>
    </source>
</evidence>
<feature type="transmembrane region" description="Helical" evidence="1">
    <location>
        <begin position="12"/>
        <end position="28"/>
    </location>
</feature>
<accession>A0ABU2Y574</accession>
<dbReference type="PANTHER" id="PTHR43044">
    <property type="match status" value="1"/>
</dbReference>
<keyword evidence="1" id="KW-0812">Transmembrane</keyword>
<reference evidence="2 3" key="1">
    <citation type="submission" date="2023-09" db="EMBL/GenBank/DDBJ databases">
        <authorList>
            <person name="Rey-Velasco X."/>
        </authorList>
    </citation>
    <scope>NUCLEOTIDE SEQUENCE [LARGE SCALE GENOMIC DNA]</scope>
    <source>
        <strain evidence="2 3">P050</strain>
    </source>
</reference>
<evidence type="ECO:0000313" key="2">
    <source>
        <dbReference type="EMBL" id="MDT0552956.1"/>
    </source>
</evidence>
<keyword evidence="1" id="KW-1133">Transmembrane helix</keyword>
<feature type="transmembrane region" description="Helical" evidence="1">
    <location>
        <begin position="227"/>
        <end position="245"/>
    </location>
</feature>
<organism evidence="2 3">
    <name type="scientific">Urechidicola vernalis</name>
    <dbReference type="NCBI Taxonomy" id="3075600"/>
    <lineage>
        <taxon>Bacteria</taxon>
        <taxon>Pseudomonadati</taxon>
        <taxon>Bacteroidota</taxon>
        <taxon>Flavobacteriia</taxon>
        <taxon>Flavobacteriales</taxon>
        <taxon>Flavobacteriaceae</taxon>
        <taxon>Urechidicola</taxon>
    </lineage>
</organism>
<evidence type="ECO:0000313" key="3">
    <source>
        <dbReference type="Proteomes" id="UP001252186"/>
    </source>
</evidence>